<proteinExistence type="predicted"/>
<accession>A0A0D9QI02</accession>
<evidence type="ECO:0000256" key="4">
    <source>
        <dbReference type="ARBA" id="ARBA00023002"/>
    </source>
</evidence>
<evidence type="ECO:0000259" key="8">
    <source>
        <dbReference type="PROSITE" id="PS51324"/>
    </source>
</evidence>
<dbReference type="InterPro" id="IPR036774">
    <property type="entry name" value="ERV/ALR_sulphydryl_oxid_sf"/>
</dbReference>
<organism evidence="9 10">
    <name type="scientific">Plasmodium fragile</name>
    <dbReference type="NCBI Taxonomy" id="5857"/>
    <lineage>
        <taxon>Eukaryota</taxon>
        <taxon>Sar</taxon>
        <taxon>Alveolata</taxon>
        <taxon>Apicomplexa</taxon>
        <taxon>Aconoidasida</taxon>
        <taxon>Haemosporida</taxon>
        <taxon>Plasmodiidae</taxon>
        <taxon>Plasmodium</taxon>
        <taxon>Plasmodium (Plasmodium)</taxon>
    </lineage>
</organism>
<evidence type="ECO:0000256" key="3">
    <source>
        <dbReference type="ARBA" id="ARBA00022827"/>
    </source>
</evidence>
<dbReference type="Pfam" id="PF04777">
    <property type="entry name" value="Evr1_Alr"/>
    <property type="match status" value="1"/>
</dbReference>
<dbReference type="SUPFAM" id="SSF69000">
    <property type="entry name" value="FAD-dependent thiol oxidase"/>
    <property type="match status" value="1"/>
</dbReference>
<evidence type="ECO:0000256" key="1">
    <source>
        <dbReference type="ARBA" id="ARBA00001974"/>
    </source>
</evidence>
<protein>
    <recommendedName>
        <fullName evidence="6">Sulfhydryl oxidase</fullName>
        <ecNumber evidence="6">1.8.3.2</ecNumber>
    </recommendedName>
</protein>
<dbReference type="OMA" id="FALWMCQ"/>
<keyword evidence="4 6" id="KW-0560">Oxidoreductase</keyword>
<dbReference type="PROSITE" id="PS51324">
    <property type="entry name" value="ERV_ALR"/>
    <property type="match status" value="1"/>
</dbReference>
<feature type="region of interest" description="Disordered" evidence="7">
    <location>
        <begin position="1"/>
        <end position="34"/>
    </location>
</feature>
<dbReference type="EMBL" id="KQ001731">
    <property type="protein sequence ID" value="KJP85351.1"/>
    <property type="molecule type" value="Genomic_DNA"/>
</dbReference>
<keyword evidence="2 6" id="KW-0285">Flavoprotein</keyword>
<dbReference type="PANTHER" id="PTHR12645">
    <property type="entry name" value="ALR/ERV"/>
    <property type="match status" value="1"/>
</dbReference>
<comment type="catalytic activity">
    <reaction evidence="6">
        <text>2 R'C(R)SH + O2 = R'C(R)S-S(R)CR' + H2O2</text>
        <dbReference type="Rhea" id="RHEA:17357"/>
        <dbReference type="ChEBI" id="CHEBI:15379"/>
        <dbReference type="ChEBI" id="CHEBI:16240"/>
        <dbReference type="ChEBI" id="CHEBI:16520"/>
        <dbReference type="ChEBI" id="CHEBI:17412"/>
        <dbReference type="EC" id="1.8.3.2"/>
    </reaction>
</comment>
<keyword evidence="10" id="KW-1185">Reference proteome</keyword>
<dbReference type="Gene3D" id="1.20.120.310">
    <property type="entry name" value="ERV/ALR sulfhydryl oxidase domain"/>
    <property type="match status" value="1"/>
</dbReference>
<gene>
    <name evidence="9" type="ORF">AK88_05012</name>
</gene>
<dbReference type="GO" id="GO:0050660">
    <property type="term" value="F:flavin adenine dinucleotide binding"/>
    <property type="evidence" value="ECO:0007669"/>
    <property type="project" value="TreeGrafter"/>
</dbReference>
<sequence length="138" mass="16109">MEMEKCYEHSCGERKKSNSHGSNIVKNKKIQPPDREEIGRASWLILHTMSANYPVQPTEEDKKKHYNFFNAFANLYPCYICKVDLLEHLKSYKINCEGRTEMATFMFNLHNRVNEDIGKPLFPCGNIQDIIGMYRTAD</sequence>
<feature type="compositionally biased region" description="Basic and acidic residues" evidence="7">
    <location>
        <begin position="1"/>
        <end position="16"/>
    </location>
</feature>
<name>A0A0D9QI02_PLAFR</name>
<evidence type="ECO:0000313" key="10">
    <source>
        <dbReference type="Proteomes" id="UP000054561"/>
    </source>
</evidence>
<evidence type="ECO:0000313" key="9">
    <source>
        <dbReference type="EMBL" id="KJP85351.1"/>
    </source>
</evidence>
<dbReference type="Proteomes" id="UP000054561">
    <property type="component" value="Unassembled WGS sequence"/>
</dbReference>
<reference evidence="9 10" key="1">
    <citation type="submission" date="2014-03" db="EMBL/GenBank/DDBJ databases">
        <title>The Genome Sequence of Plasmodium fragile nilgiri.</title>
        <authorList>
            <consortium name="The Broad Institute Genomics Platform"/>
            <consortium name="The Broad Institute Genome Sequencing Center for Infectious Disease"/>
            <person name="Neafsey D."/>
            <person name="Duraisingh M."/>
            <person name="Young S.K."/>
            <person name="Zeng Q."/>
            <person name="Gargeya S."/>
            <person name="Abouelleil A."/>
            <person name="Alvarado L."/>
            <person name="Chapman S.B."/>
            <person name="Gainer-Dewar J."/>
            <person name="Goldberg J."/>
            <person name="Griggs A."/>
            <person name="Gujja S."/>
            <person name="Hansen M."/>
            <person name="Howarth C."/>
            <person name="Imamovic A."/>
            <person name="Larimer J."/>
            <person name="Pearson M."/>
            <person name="Poon T.W."/>
            <person name="Priest M."/>
            <person name="Roberts A."/>
            <person name="Saif S."/>
            <person name="Shea T."/>
            <person name="Sykes S."/>
            <person name="Wortman J."/>
            <person name="Nusbaum C."/>
            <person name="Birren B."/>
        </authorList>
    </citation>
    <scope>NUCLEOTIDE SEQUENCE [LARGE SCALE GENOMIC DNA]</scope>
    <source>
        <strain evidence="10">nilgiri</strain>
    </source>
</reference>
<dbReference type="RefSeq" id="XP_012338039.1">
    <property type="nucleotide sequence ID" value="XM_012482616.1"/>
</dbReference>
<evidence type="ECO:0000256" key="2">
    <source>
        <dbReference type="ARBA" id="ARBA00022630"/>
    </source>
</evidence>
<dbReference type="GO" id="GO:0016971">
    <property type="term" value="F:flavin-dependent sulfhydryl oxidase activity"/>
    <property type="evidence" value="ECO:0007669"/>
    <property type="project" value="InterPro"/>
</dbReference>
<dbReference type="AlphaFoldDB" id="A0A0D9QI02"/>
<keyword evidence="3 6" id="KW-0274">FAD</keyword>
<evidence type="ECO:0000256" key="6">
    <source>
        <dbReference type="RuleBase" id="RU371123"/>
    </source>
</evidence>
<dbReference type="InterPro" id="IPR039799">
    <property type="entry name" value="ALR/ERV"/>
</dbReference>
<dbReference type="GeneID" id="24270326"/>
<evidence type="ECO:0000256" key="7">
    <source>
        <dbReference type="SAM" id="MobiDB-lite"/>
    </source>
</evidence>
<feature type="domain" description="ERV/ALR sulfhydryl oxidase" evidence="8">
    <location>
        <begin position="31"/>
        <end position="134"/>
    </location>
</feature>
<dbReference type="OrthoDB" id="17199at2759"/>
<evidence type="ECO:0000256" key="5">
    <source>
        <dbReference type="ARBA" id="ARBA00023157"/>
    </source>
</evidence>
<comment type="cofactor">
    <cofactor evidence="1 6">
        <name>FAD</name>
        <dbReference type="ChEBI" id="CHEBI:57692"/>
    </cofactor>
</comment>
<keyword evidence="5" id="KW-1015">Disulfide bond</keyword>
<dbReference type="InterPro" id="IPR017905">
    <property type="entry name" value="ERV/ALR_sulphydryl_oxidase"/>
</dbReference>
<dbReference type="EC" id="1.8.3.2" evidence="6"/>
<dbReference type="PANTHER" id="PTHR12645:SF0">
    <property type="entry name" value="FAD-LINKED SULFHYDRYL OXIDASE ALR"/>
    <property type="match status" value="1"/>
</dbReference>
<dbReference type="GO" id="GO:0005739">
    <property type="term" value="C:mitochondrion"/>
    <property type="evidence" value="ECO:0007669"/>
    <property type="project" value="TreeGrafter"/>
</dbReference>
<dbReference type="VEuPathDB" id="PlasmoDB:AK88_05012"/>